<dbReference type="AlphaFoldDB" id="A0A919S0F4"/>
<dbReference type="PANTHER" id="PTHR41774:SF1">
    <property type="entry name" value="NGG1P INTERACTING FACTOR NIF3"/>
    <property type="match status" value="1"/>
</dbReference>
<proteinExistence type="predicted"/>
<protein>
    <submittedName>
        <fullName evidence="1">Cytochrome c biogenesis protein</fullName>
    </submittedName>
</protein>
<dbReference type="RefSeq" id="WP_212904627.1">
    <property type="nucleotide sequence ID" value="NZ_BOPZ01000024.1"/>
</dbReference>
<dbReference type="Proteomes" id="UP000679179">
    <property type="component" value="Unassembled WGS sequence"/>
</dbReference>
<accession>A0A919S0F4</accession>
<dbReference type="Gene3D" id="3.30.70.120">
    <property type="match status" value="1"/>
</dbReference>
<gene>
    <name evidence="1" type="ORF">CPJCM30710_26110</name>
</gene>
<reference evidence="1" key="1">
    <citation type="submission" date="2021-03" db="EMBL/GenBank/DDBJ databases">
        <title>Taxonomic study of Clostridium polyendosporum from meadow-gley soil under rice.</title>
        <authorList>
            <person name="Kobayashi H."/>
            <person name="Tanizawa Y."/>
            <person name="Yagura M."/>
        </authorList>
    </citation>
    <scope>NUCLEOTIDE SEQUENCE</scope>
    <source>
        <strain evidence="1">JCM 30710</strain>
    </source>
</reference>
<evidence type="ECO:0000313" key="1">
    <source>
        <dbReference type="EMBL" id="GIM29945.1"/>
    </source>
</evidence>
<organism evidence="1 2">
    <name type="scientific">Clostridium polyendosporum</name>
    <dbReference type="NCBI Taxonomy" id="69208"/>
    <lineage>
        <taxon>Bacteria</taxon>
        <taxon>Bacillati</taxon>
        <taxon>Bacillota</taxon>
        <taxon>Clostridia</taxon>
        <taxon>Eubacteriales</taxon>
        <taxon>Clostridiaceae</taxon>
        <taxon>Clostridium</taxon>
    </lineage>
</organism>
<name>A0A919S0F4_9CLOT</name>
<dbReference type="SUPFAM" id="SSF102705">
    <property type="entry name" value="NIF3 (NGG1p interacting factor 3)-like"/>
    <property type="match status" value="1"/>
</dbReference>
<comment type="caution">
    <text evidence="1">The sequence shown here is derived from an EMBL/GenBank/DDBJ whole genome shotgun (WGS) entry which is preliminary data.</text>
</comment>
<dbReference type="InterPro" id="IPR015867">
    <property type="entry name" value="N-reg_PII/ATP_PRibTrfase_C"/>
</dbReference>
<keyword evidence="2" id="KW-1185">Reference proteome</keyword>
<dbReference type="EMBL" id="BOPZ01000024">
    <property type="protein sequence ID" value="GIM29945.1"/>
    <property type="molecule type" value="Genomic_DNA"/>
</dbReference>
<dbReference type="InterPro" id="IPR036069">
    <property type="entry name" value="DUF34/NIF3_sf"/>
</dbReference>
<evidence type="ECO:0000313" key="2">
    <source>
        <dbReference type="Proteomes" id="UP000679179"/>
    </source>
</evidence>
<dbReference type="PANTHER" id="PTHR41774">
    <property type="match status" value="1"/>
</dbReference>
<sequence>MEFNDVKFETYIPQEYVDKLRNTLNEIGTLTIGNYDSCMAYSKVTGNWRALKGSNPYEGEIGKLCTADEYKIEFRCSIDLIEKTYKKIKEVHPYEEPVINVFPLLK</sequence>